<keyword evidence="2" id="KW-1185">Reference proteome</keyword>
<organism evidence="1 2">
    <name type="scientific">Eumeta variegata</name>
    <name type="common">Bagworm moth</name>
    <name type="synonym">Eumeta japonica</name>
    <dbReference type="NCBI Taxonomy" id="151549"/>
    <lineage>
        <taxon>Eukaryota</taxon>
        <taxon>Metazoa</taxon>
        <taxon>Ecdysozoa</taxon>
        <taxon>Arthropoda</taxon>
        <taxon>Hexapoda</taxon>
        <taxon>Insecta</taxon>
        <taxon>Pterygota</taxon>
        <taxon>Neoptera</taxon>
        <taxon>Endopterygota</taxon>
        <taxon>Lepidoptera</taxon>
        <taxon>Glossata</taxon>
        <taxon>Ditrysia</taxon>
        <taxon>Tineoidea</taxon>
        <taxon>Psychidae</taxon>
        <taxon>Oiketicinae</taxon>
        <taxon>Eumeta</taxon>
    </lineage>
</organism>
<dbReference type="EMBL" id="BGZK01001413">
    <property type="protein sequence ID" value="GBP79391.1"/>
    <property type="molecule type" value="Genomic_DNA"/>
</dbReference>
<name>A0A4C1YSD0_EUMVA</name>
<dbReference type="Proteomes" id="UP000299102">
    <property type="component" value="Unassembled WGS sequence"/>
</dbReference>
<accession>A0A4C1YSD0</accession>
<protein>
    <submittedName>
        <fullName evidence="1">Uncharacterized protein</fullName>
    </submittedName>
</protein>
<evidence type="ECO:0000313" key="1">
    <source>
        <dbReference type="EMBL" id="GBP79391.1"/>
    </source>
</evidence>
<sequence length="125" mass="14479">MWRRVAMHKRLCDSLLTRFDGAVYYGIHFDYMYIPLYSVATRRHGKRRHTNNPVYPASIDVSRQKNSLATLSKTRRNPGVEALRRAGPYGAGAARPHRTPHRYKILTIAHRSIYGPKILNVFRDS</sequence>
<evidence type="ECO:0000313" key="2">
    <source>
        <dbReference type="Proteomes" id="UP000299102"/>
    </source>
</evidence>
<comment type="caution">
    <text evidence="1">The sequence shown here is derived from an EMBL/GenBank/DDBJ whole genome shotgun (WGS) entry which is preliminary data.</text>
</comment>
<proteinExistence type="predicted"/>
<gene>
    <name evidence="1" type="ORF">EVAR_61816_1</name>
</gene>
<dbReference type="AlphaFoldDB" id="A0A4C1YSD0"/>
<reference evidence="1 2" key="1">
    <citation type="journal article" date="2019" name="Commun. Biol.">
        <title>The bagworm genome reveals a unique fibroin gene that provides high tensile strength.</title>
        <authorList>
            <person name="Kono N."/>
            <person name="Nakamura H."/>
            <person name="Ohtoshi R."/>
            <person name="Tomita M."/>
            <person name="Numata K."/>
            <person name="Arakawa K."/>
        </authorList>
    </citation>
    <scope>NUCLEOTIDE SEQUENCE [LARGE SCALE GENOMIC DNA]</scope>
</reference>